<gene>
    <name evidence="1" type="ORF">C5B42_05075</name>
</gene>
<accession>A0A317JP28</accession>
<dbReference type="AlphaFoldDB" id="A0A317JP28"/>
<name>A0A317JP28_9BACT</name>
<comment type="caution">
    <text evidence="1">The sequence shown here is derived from an EMBL/GenBank/DDBJ whole genome shotgun (WGS) entry which is preliminary data.</text>
</comment>
<organism evidence="1 2">
    <name type="scientific">Candidatus Cerribacteria bacterium 'Amazon FNV 2010 28 9'</name>
    <dbReference type="NCBI Taxonomy" id="2081795"/>
    <lineage>
        <taxon>Bacteria</taxon>
        <taxon>Candidatus Cerribacteria</taxon>
    </lineage>
</organism>
<dbReference type="Proteomes" id="UP000246104">
    <property type="component" value="Unassembled WGS sequence"/>
</dbReference>
<reference evidence="1 2" key="1">
    <citation type="submission" date="2018-02" db="EMBL/GenBank/DDBJ databases">
        <title>Genomic Reconstructions from Amazon Rainforest and Pasture Soil Reveal Novel Insights into the Physiology of Candidate Phyla in Tropical Sites.</title>
        <authorList>
            <person name="Kroeger M.E."/>
            <person name="Delmont T."/>
            <person name="Eren A.M."/>
            <person name="Guo J."/>
            <person name="Meyer K.M."/>
            <person name="Khan K."/>
            <person name="Rodrigues J.L.M."/>
            <person name="Bohannan B.J.M."/>
            <person name="Tringe S."/>
            <person name="Borges C.D."/>
            <person name="Tiedje J."/>
            <person name="Tsai S.M."/>
            <person name="Nusslein K."/>
        </authorList>
    </citation>
    <scope>NUCLEOTIDE SEQUENCE [LARGE SCALE GENOMIC DNA]</scope>
    <source>
        <strain evidence="1">Amazon FNV 2010 28 9</strain>
    </source>
</reference>
<evidence type="ECO:0000313" key="2">
    <source>
        <dbReference type="Proteomes" id="UP000246104"/>
    </source>
</evidence>
<sequence>MLKEMNPVEEMMYIVDSAFEADFDVLNQLSASYLQASFLYLLEPTSEHSYDALLCEWRMNIELTRLYEEGYTDEEIYGN</sequence>
<dbReference type="EMBL" id="PSRQ01000056">
    <property type="protein sequence ID" value="PWU22790.1"/>
    <property type="molecule type" value="Genomic_DNA"/>
</dbReference>
<proteinExistence type="predicted"/>
<protein>
    <submittedName>
        <fullName evidence="1">Uncharacterized protein</fullName>
    </submittedName>
</protein>
<evidence type="ECO:0000313" key="1">
    <source>
        <dbReference type="EMBL" id="PWU22790.1"/>
    </source>
</evidence>